<protein>
    <submittedName>
        <fullName evidence="1">Uncharacterized protein</fullName>
    </submittedName>
</protein>
<keyword evidence="2" id="KW-1185">Reference proteome</keyword>
<dbReference type="Gene3D" id="3.40.50.1820">
    <property type="entry name" value="alpha/beta hydrolase"/>
    <property type="match status" value="1"/>
</dbReference>
<accession>A0ABX4NG39</accession>
<gene>
    <name evidence="1" type="ORF">CH367_18085</name>
</gene>
<reference evidence="1 2" key="1">
    <citation type="submission" date="2017-07" db="EMBL/GenBank/DDBJ databases">
        <title>Leptospira spp. isolated from tropical soils.</title>
        <authorList>
            <person name="Thibeaux R."/>
            <person name="Iraola G."/>
            <person name="Ferres I."/>
            <person name="Bierque E."/>
            <person name="Girault D."/>
            <person name="Soupe-Gilbert M.-E."/>
            <person name="Picardeau M."/>
            <person name="Goarant C."/>
        </authorList>
    </citation>
    <scope>NUCLEOTIDE SEQUENCE [LARGE SCALE GENOMIC DNA]</scope>
    <source>
        <strain evidence="1 2">FH4-C-A1</strain>
    </source>
</reference>
<proteinExistence type="predicted"/>
<comment type="caution">
    <text evidence="1">The sequence shown here is derived from an EMBL/GenBank/DDBJ whole genome shotgun (WGS) entry which is preliminary data.</text>
</comment>
<dbReference type="Proteomes" id="UP000231879">
    <property type="component" value="Unassembled WGS sequence"/>
</dbReference>
<name>A0ABX4NG39_9LEPT</name>
<sequence>MSPGNFWLFVKNKPILLLFFLFASCSFFRVNIREYSLYEKECKKQIYFLQDVCEDEFESLSLADHYLKNVDKRSIEQLDTNTLLNLTKKYGADFALSYYYQSLISDVKSEEIHSFVSKFGKNDSAKNSQIPTTSTNIKVIHVPGMFYKNSGQDNHLLGLAHIITSMGLKFDYVPVDETGTIQENGEMICSYISKEAPDLSIILVSTSKGGADVKTAIQKCGKEKYFKRVLGWFNIGGINKGTPIINTVNQSWRKTSETRIAFFFKQFNWSGFQSIKRDPGSPLFADLEIPESMIVINIIGLPMDRYVSLRAYEYYQSLLSSYGPNEGLALIGDSYMKGAYNFGAWRNDHYFWLMRDKASLEVFIHFMLAKIEKSERQK</sequence>
<organism evidence="1 2">
    <name type="scientific">Leptospira barantonii</name>
    <dbReference type="NCBI Taxonomy" id="2023184"/>
    <lineage>
        <taxon>Bacteria</taxon>
        <taxon>Pseudomonadati</taxon>
        <taxon>Spirochaetota</taxon>
        <taxon>Spirochaetia</taxon>
        <taxon>Leptospirales</taxon>
        <taxon>Leptospiraceae</taxon>
        <taxon>Leptospira</taxon>
    </lineage>
</organism>
<dbReference type="InterPro" id="IPR029058">
    <property type="entry name" value="AB_hydrolase_fold"/>
</dbReference>
<dbReference type="EMBL" id="NPDS01000009">
    <property type="protein sequence ID" value="PJZ55781.1"/>
    <property type="molecule type" value="Genomic_DNA"/>
</dbReference>
<evidence type="ECO:0000313" key="2">
    <source>
        <dbReference type="Proteomes" id="UP000231879"/>
    </source>
</evidence>
<evidence type="ECO:0000313" key="1">
    <source>
        <dbReference type="EMBL" id="PJZ55781.1"/>
    </source>
</evidence>